<dbReference type="RefSeq" id="XP_002114248.1">
    <property type="nucleotide sequence ID" value="XM_002114212.1"/>
</dbReference>
<dbReference type="OrthoDB" id="10251741at2759"/>
<dbReference type="KEGG" id="tad:TRIADDRAFT_27693"/>
<dbReference type="InterPro" id="IPR001680">
    <property type="entry name" value="WD40_rpt"/>
</dbReference>
<dbReference type="GeneID" id="6755140"/>
<dbReference type="InParanoid" id="B3S1R0"/>
<dbReference type="SUPFAM" id="SSF50978">
    <property type="entry name" value="WD40 repeat-like"/>
    <property type="match status" value="1"/>
</dbReference>
<dbReference type="PROSITE" id="PS50294">
    <property type="entry name" value="WD_REPEATS_REGION"/>
    <property type="match status" value="1"/>
</dbReference>
<dbReference type="AlphaFoldDB" id="B3S1R0"/>
<name>B3S1R0_TRIAD</name>
<dbReference type="InterPro" id="IPR036322">
    <property type="entry name" value="WD40_repeat_dom_sf"/>
</dbReference>
<sequence>MALAQLSHRYVFGLKGDLRDTVSYLDEQSIVYPVGSNCVVYNVDQRSQKFIIGSEKSQYTSAIAVSTNRRYVAIAERGDKPTINIYDIHSLKRKKVLTLPECTSNEYVSMAFSPDSKYLVTQSGKPDWTLTYWTWEKSKPLACVKTTNQHNATIYQVTFNPQDNSQVCVTGSGIFKLFRYNEGNLKQFAFLKMDPQNYLSQSWLSDDKIIVGTDSGRLLLLEAGELKNEFSIVSPTAESRQRSTTNTIMEDKIIDDRLAIHSIVSYTKGFICGCANGSAYTFEKTDEKDTYRKTREMALPSSSLRKEETVKHSPSIKTITISPSEENLICSSSDNQLYTISLSSADMAKGEIISFELLSCSFHHHVISGLDICVRKPLVATCSMDRSVRIWNYETGSLELYKEFQEEAFSIALHPSGLYVLVGFSDKLRLMNLLIDDISSFKEFTIRGCRECSFSNGGHLFAAVHGNIVQLYSTSTFENVMNLKGHNGKVKAVRFNAEDSKIVSCGMDGAICEWSLITGKRESENVLKTCSYSDVVIASEGRTVYAVGSDRTLKEICDSQILREIQTGEAIFTQVVLSNSSRMLFGATNLGTIRSIKYPLTPSGDSQEYQAHSAAVTKVST</sequence>
<dbReference type="Proteomes" id="UP000009022">
    <property type="component" value="Unassembled WGS sequence"/>
</dbReference>
<dbReference type="FunFam" id="2.130.10.10:FF:000357">
    <property type="entry name" value="Cilia and flagella associated protein 57"/>
    <property type="match status" value="1"/>
</dbReference>
<dbReference type="PANTHER" id="PTHR32215">
    <property type="entry name" value="CILIA- AND FLAGELLA-ASSOCIATED PROTEIN 57"/>
    <property type="match status" value="1"/>
</dbReference>
<dbReference type="Pfam" id="PF00400">
    <property type="entry name" value="WD40"/>
    <property type="match status" value="2"/>
</dbReference>
<dbReference type="PhylomeDB" id="B3S1R0"/>
<reference evidence="2 3" key="1">
    <citation type="journal article" date="2008" name="Nature">
        <title>The Trichoplax genome and the nature of placozoans.</title>
        <authorList>
            <person name="Srivastava M."/>
            <person name="Begovic E."/>
            <person name="Chapman J."/>
            <person name="Putnam N.H."/>
            <person name="Hellsten U."/>
            <person name="Kawashima T."/>
            <person name="Kuo A."/>
            <person name="Mitros T."/>
            <person name="Salamov A."/>
            <person name="Carpenter M.L."/>
            <person name="Signorovitch A.Y."/>
            <person name="Moreno M.A."/>
            <person name="Kamm K."/>
            <person name="Grimwood J."/>
            <person name="Schmutz J."/>
            <person name="Shapiro H."/>
            <person name="Grigoriev I.V."/>
            <person name="Buss L.W."/>
            <person name="Schierwater B."/>
            <person name="Dellaporta S.L."/>
            <person name="Rokhsar D.S."/>
        </authorList>
    </citation>
    <scope>NUCLEOTIDE SEQUENCE [LARGE SCALE GENOMIC DNA]</scope>
    <source>
        <strain evidence="2 3">Grell-BS-1999</strain>
    </source>
</reference>
<dbReference type="eggNOG" id="ENOG502QTIS">
    <property type="taxonomic scope" value="Eukaryota"/>
</dbReference>
<evidence type="ECO:0000313" key="3">
    <source>
        <dbReference type="Proteomes" id="UP000009022"/>
    </source>
</evidence>
<dbReference type="PANTHER" id="PTHR32215:SF0">
    <property type="entry name" value="CILIA- AND FLAGELLA-ASSOCIATED PROTEIN 57"/>
    <property type="match status" value="1"/>
</dbReference>
<keyword evidence="3" id="KW-1185">Reference proteome</keyword>
<organism evidence="2 3">
    <name type="scientific">Trichoplax adhaerens</name>
    <name type="common">Trichoplax reptans</name>
    <dbReference type="NCBI Taxonomy" id="10228"/>
    <lineage>
        <taxon>Eukaryota</taxon>
        <taxon>Metazoa</taxon>
        <taxon>Placozoa</taxon>
        <taxon>Uniplacotomia</taxon>
        <taxon>Trichoplacea</taxon>
        <taxon>Trichoplacidae</taxon>
        <taxon>Trichoplax</taxon>
    </lineage>
</organism>
<dbReference type="InterPro" id="IPR052993">
    <property type="entry name" value="CFA-57"/>
</dbReference>
<evidence type="ECO:0000256" key="1">
    <source>
        <dbReference type="PROSITE-ProRule" id="PRU00221"/>
    </source>
</evidence>
<dbReference type="Gene3D" id="2.130.10.10">
    <property type="entry name" value="YVTN repeat-like/Quinoprotein amine dehydrogenase"/>
    <property type="match status" value="2"/>
</dbReference>
<dbReference type="FunFam" id="2.130.10.10:FF:000271">
    <property type="entry name" value="cilia- and flagella-associated protein 57"/>
    <property type="match status" value="1"/>
</dbReference>
<dbReference type="HOGENOM" id="CLU_009581_0_0_1"/>
<dbReference type="PROSITE" id="PS50082">
    <property type="entry name" value="WD_REPEATS_2"/>
    <property type="match status" value="2"/>
</dbReference>
<gene>
    <name evidence="2" type="ORF">TRIADDRAFT_27693</name>
</gene>
<dbReference type="InterPro" id="IPR015943">
    <property type="entry name" value="WD40/YVTN_repeat-like_dom_sf"/>
</dbReference>
<dbReference type="OMA" id="PRWETNI"/>
<dbReference type="STRING" id="10228.B3S1R0"/>
<keyword evidence="1" id="KW-0853">WD repeat</keyword>
<protein>
    <recommendedName>
        <fullName evidence="4">Anaphase-promoting complex subunit 4 WD40 domain-containing protein</fullName>
    </recommendedName>
</protein>
<dbReference type="EMBL" id="DS985247">
    <property type="protein sequence ID" value="EDV23338.1"/>
    <property type="molecule type" value="Genomic_DNA"/>
</dbReference>
<dbReference type="SMART" id="SM00320">
    <property type="entry name" value="WD40"/>
    <property type="match status" value="6"/>
</dbReference>
<proteinExistence type="predicted"/>
<evidence type="ECO:0000313" key="2">
    <source>
        <dbReference type="EMBL" id="EDV23338.1"/>
    </source>
</evidence>
<dbReference type="CTD" id="6755140"/>
<accession>B3S1R0</accession>
<evidence type="ECO:0008006" key="4">
    <source>
        <dbReference type="Google" id="ProtNLM"/>
    </source>
</evidence>
<feature type="repeat" description="WD" evidence="1">
    <location>
        <begin position="483"/>
        <end position="524"/>
    </location>
</feature>
<feature type="repeat" description="WD" evidence="1">
    <location>
        <begin position="360"/>
        <end position="401"/>
    </location>
</feature>